<keyword evidence="3" id="KW-1185">Reference proteome</keyword>
<dbReference type="Proteomes" id="UP000011546">
    <property type="component" value="Unassembled WGS sequence"/>
</dbReference>
<name>M0PI14_9EURY</name>
<sequence length="69" mass="7554">MSRESSDADMISDEEFTELLADAEGTTPLEIERGAAKLDIVPPERATIVDVDKAQLPDDEGRGDKIHDQ</sequence>
<evidence type="ECO:0000313" key="2">
    <source>
        <dbReference type="EMBL" id="EMA69254.1"/>
    </source>
</evidence>
<proteinExistence type="predicted"/>
<accession>M0PI14</accession>
<dbReference type="PATRIC" id="fig|1230456.3.peg.330"/>
<protein>
    <submittedName>
        <fullName evidence="2">Uncharacterized protein</fullName>
    </submittedName>
</protein>
<evidence type="ECO:0000313" key="3">
    <source>
        <dbReference type="Proteomes" id="UP000011546"/>
    </source>
</evidence>
<reference evidence="2 3" key="1">
    <citation type="journal article" date="2014" name="PLoS Genet.">
        <title>Phylogenetically driven sequencing of extremely halophilic archaea reveals strategies for static and dynamic osmo-response.</title>
        <authorList>
            <person name="Becker E.A."/>
            <person name="Seitzer P.M."/>
            <person name="Tritt A."/>
            <person name="Larsen D."/>
            <person name="Krusor M."/>
            <person name="Yao A.I."/>
            <person name="Wu D."/>
            <person name="Madern D."/>
            <person name="Eisen J.A."/>
            <person name="Darling A.E."/>
            <person name="Facciotti M.T."/>
        </authorList>
    </citation>
    <scope>NUCLEOTIDE SEQUENCE [LARGE SCALE GENOMIC DNA]</scope>
    <source>
        <strain evidence="2 3">JCM 14978</strain>
    </source>
</reference>
<gene>
    <name evidence="2" type="ORF">C468_01755</name>
</gene>
<dbReference type="AlphaFoldDB" id="M0PI14"/>
<dbReference type="EMBL" id="AOJH01000012">
    <property type="protein sequence ID" value="EMA69254.1"/>
    <property type="molecule type" value="Genomic_DNA"/>
</dbReference>
<comment type="caution">
    <text evidence="2">The sequence shown here is derived from an EMBL/GenBank/DDBJ whole genome shotgun (WGS) entry which is preliminary data.</text>
</comment>
<evidence type="ECO:0000256" key="1">
    <source>
        <dbReference type="SAM" id="MobiDB-lite"/>
    </source>
</evidence>
<feature type="region of interest" description="Disordered" evidence="1">
    <location>
        <begin position="50"/>
        <end position="69"/>
    </location>
</feature>
<organism evidence="2 3">
    <name type="scientific">Halorubrum kocurii JCM 14978</name>
    <dbReference type="NCBI Taxonomy" id="1230456"/>
    <lineage>
        <taxon>Archaea</taxon>
        <taxon>Methanobacteriati</taxon>
        <taxon>Methanobacteriota</taxon>
        <taxon>Stenosarchaea group</taxon>
        <taxon>Halobacteria</taxon>
        <taxon>Halobacteriales</taxon>
        <taxon>Haloferacaceae</taxon>
        <taxon>Halorubrum</taxon>
    </lineage>
</organism>
<dbReference type="RefSeq" id="WP_008847124.1">
    <property type="nucleotide sequence ID" value="NZ_AOJH01000012.1"/>
</dbReference>